<dbReference type="RefSeq" id="WP_126602109.1">
    <property type="nucleotide sequence ID" value="NZ_BIFQ01000002.1"/>
</dbReference>
<feature type="domain" description="Inner membrane protein YgaP-like transmembrane" evidence="2">
    <location>
        <begin position="26"/>
        <end position="87"/>
    </location>
</feature>
<evidence type="ECO:0000259" key="1">
    <source>
        <dbReference type="Pfam" id="PF03364"/>
    </source>
</evidence>
<dbReference type="EMBL" id="BIFQ01000002">
    <property type="protein sequence ID" value="GCE09563.1"/>
    <property type="molecule type" value="Genomic_DNA"/>
</dbReference>
<protein>
    <submittedName>
        <fullName evidence="3">Uncharacterized protein</fullName>
    </submittedName>
</protein>
<accession>A0A401ZRT9</accession>
<dbReference type="InterPro" id="IPR021309">
    <property type="entry name" value="YgaP-like_TM"/>
</dbReference>
<dbReference type="InterPro" id="IPR023393">
    <property type="entry name" value="START-like_dom_sf"/>
</dbReference>
<dbReference type="OrthoDB" id="3695445at2"/>
<reference evidence="4" key="1">
    <citation type="submission" date="2018-12" db="EMBL/GenBank/DDBJ databases">
        <title>Tengunoibacter tsumagoiensis gen. nov., sp. nov., Dictyobacter kobayashii sp. nov., D. alpinus sp. nov., and D. joshuensis sp. nov. and description of Dictyobacteraceae fam. nov. within the order Ktedonobacterales isolated from Tengu-no-mugimeshi.</title>
        <authorList>
            <person name="Wang C.M."/>
            <person name="Zheng Y."/>
            <person name="Sakai Y."/>
            <person name="Toyoda A."/>
            <person name="Minakuchi Y."/>
            <person name="Abe K."/>
            <person name="Yokota A."/>
            <person name="Yabe S."/>
        </authorList>
    </citation>
    <scope>NUCLEOTIDE SEQUENCE [LARGE SCALE GENOMIC DNA]</scope>
    <source>
        <strain evidence="4">S-27</strain>
    </source>
</reference>
<dbReference type="Gene3D" id="3.30.530.20">
    <property type="match status" value="1"/>
</dbReference>
<evidence type="ECO:0000313" key="3">
    <source>
        <dbReference type="EMBL" id="GCE09563.1"/>
    </source>
</evidence>
<dbReference type="Pfam" id="PF03364">
    <property type="entry name" value="Polyketide_cyc"/>
    <property type="match status" value="1"/>
</dbReference>
<sequence>MASIQSPRKIRLTTVNNLDQITSSSTNIGKTERWISAISGGALASYGIVRRDWLGVGLALIGGGLLLRGANGRSMLYKALNINTGGQQLSANVTIIPGNKGIRISRSRTINKSAQDLYAFWHNFEMAPLYMPGIKAVNATGERTTHWVASGGNEWNAELLADKPGQLIAWHAHGKPTTANAGKVIFQPTIEGRGTVVTLELDFFQTDPLHKVVSHFTSSGAEYEAAEILRRFKDLMEAGEIPTIKGQPTGQGRK</sequence>
<comment type="caution">
    <text evidence="3">The sequence shown here is derived from an EMBL/GenBank/DDBJ whole genome shotgun (WGS) entry which is preliminary data.</text>
</comment>
<dbReference type="AlphaFoldDB" id="A0A401ZRT9"/>
<evidence type="ECO:0000259" key="2">
    <source>
        <dbReference type="Pfam" id="PF11127"/>
    </source>
</evidence>
<dbReference type="Pfam" id="PF11127">
    <property type="entry name" value="YgaP-like_TM"/>
    <property type="match status" value="1"/>
</dbReference>
<dbReference type="SUPFAM" id="SSF55961">
    <property type="entry name" value="Bet v1-like"/>
    <property type="match status" value="1"/>
</dbReference>
<gene>
    <name evidence="3" type="ORF">KDAU_68920</name>
</gene>
<name>A0A401ZRT9_9CHLR</name>
<dbReference type="InterPro" id="IPR047137">
    <property type="entry name" value="ORF3"/>
</dbReference>
<proteinExistence type="predicted"/>
<feature type="domain" description="Coenzyme Q-binding protein COQ10 START" evidence="1">
    <location>
        <begin position="110"/>
        <end position="210"/>
    </location>
</feature>
<dbReference type="PANTHER" id="PTHR33824">
    <property type="entry name" value="POLYKETIDE CYCLASE/DEHYDRASE AND LIPID TRANSPORT SUPERFAMILY PROTEIN"/>
    <property type="match status" value="1"/>
</dbReference>
<keyword evidence="4" id="KW-1185">Reference proteome</keyword>
<dbReference type="InterPro" id="IPR005031">
    <property type="entry name" value="COQ10_START"/>
</dbReference>
<dbReference type="Proteomes" id="UP000287224">
    <property type="component" value="Unassembled WGS sequence"/>
</dbReference>
<dbReference type="PANTHER" id="PTHR33824:SF7">
    <property type="entry name" value="POLYKETIDE CYCLASE_DEHYDRASE AND LIPID TRANSPORT SUPERFAMILY PROTEIN"/>
    <property type="match status" value="1"/>
</dbReference>
<evidence type="ECO:0000313" key="4">
    <source>
        <dbReference type="Proteomes" id="UP000287224"/>
    </source>
</evidence>
<organism evidence="3 4">
    <name type="scientific">Dictyobacter aurantiacus</name>
    <dbReference type="NCBI Taxonomy" id="1936993"/>
    <lineage>
        <taxon>Bacteria</taxon>
        <taxon>Bacillati</taxon>
        <taxon>Chloroflexota</taxon>
        <taxon>Ktedonobacteria</taxon>
        <taxon>Ktedonobacterales</taxon>
        <taxon>Dictyobacteraceae</taxon>
        <taxon>Dictyobacter</taxon>
    </lineage>
</organism>
<dbReference type="CDD" id="cd07817">
    <property type="entry name" value="SRPBCC_8"/>
    <property type="match status" value="1"/>
</dbReference>